<evidence type="ECO:0000313" key="7">
    <source>
        <dbReference type="Proteomes" id="UP000305848"/>
    </source>
</evidence>
<dbReference type="EMBL" id="SZQL01000011">
    <property type="protein sequence ID" value="TKK67382.1"/>
    <property type="molecule type" value="Genomic_DNA"/>
</dbReference>
<feature type="modified residue" description="N6-(pyridoxal phosphate)lysine" evidence="2 3">
    <location>
        <position position="27"/>
    </location>
</feature>
<evidence type="ECO:0000256" key="1">
    <source>
        <dbReference type="ARBA" id="ARBA00022898"/>
    </source>
</evidence>
<name>A0A4U3KYE2_9BACT</name>
<evidence type="ECO:0000313" key="6">
    <source>
        <dbReference type="EMBL" id="TKK67382.1"/>
    </source>
</evidence>
<reference evidence="6 7" key="1">
    <citation type="submission" date="2019-05" db="EMBL/GenBank/DDBJ databases">
        <title>Panacibacter sp. strain 17mud1-8 Genome sequencing and assembly.</title>
        <authorList>
            <person name="Chhetri G."/>
        </authorList>
    </citation>
    <scope>NUCLEOTIDE SEQUENCE [LARGE SCALE GENOMIC DNA]</scope>
    <source>
        <strain evidence="6 7">17mud1-8</strain>
    </source>
</reference>
<dbReference type="NCBIfam" id="TIGR00044">
    <property type="entry name" value="YggS family pyridoxal phosphate-dependent enzyme"/>
    <property type="match status" value="1"/>
</dbReference>
<dbReference type="PANTHER" id="PTHR10146">
    <property type="entry name" value="PROLINE SYNTHETASE CO-TRANSCRIBED BACTERIAL HOMOLOG PROTEIN"/>
    <property type="match status" value="1"/>
</dbReference>
<dbReference type="Pfam" id="PF01168">
    <property type="entry name" value="Ala_racemase_N"/>
    <property type="match status" value="1"/>
</dbReference>
<dbReference type="PANTHER" id="PTHR10146:SF14">
    <property type="entry name" value="PYRIDOXAL PHOSPHATE HOMEOSTASIS PROTEIN"/>
    <property type="match status" value="1"/>
</dbReference>
<evidence type="ECO:0000256" key="3">
    <source>
        <dbReference type="PIRSR" id="PIRSR004848-1"/>
    </source>
</evidence>
<dbReference type="PIRSF" id="PIRSF004848">
    <property type="entry name" value="YBL036c_PLPDEIII"/>
    <property type="match status" value="1"/>
</dbReference>
<proteinExistence type="inferred from homology"/>
<dbReference type="RefSeq" id="WP_137262398.1">
    <property type="nucleotide sequence ID" value="NZ_SZQL01000011.1"/>
</dbReference>
<protein>
    <recommendedName>
        <fullName evidence="2">Pyridoxal phosphate homeostasis protein</fullName>
        <shortName evidence="2">PLP homeostasis protein</shortName>
    </recommendedName>
</protein>
<dbReference type="PROSITE" id="PS01211">
    <property type="entry name" value="UPF0001"/>
    <property type="match status" value="1"/>
</dbReference>
<dbReference type="Proteomes" id="UP000305848">
    <property type="component" value="Unassembled WGS sequence"/>
</dbReference>
<comment type="function">
    <text evidence="2">Pyridoxal 5'-phosphate (PLP)-binding protein, which is involved in PLP homeostasis.</text>
</comment>
<dbReference type="Gene3D" id="3.20.20.10">
    <property type="entry name" value="Alanine racemase"/>
    <property type="match status" value="1"/>
</dbReference>
<dbReference type="HAMAP" id="MF_02087">
    <property type="entry name" value="PLP_homeostasis"/>
    <property type="match status" value="1"/>
</dbReference>
<evidence type="ECO:0000256" key="2">
    <source>
        <dbReference type="HAMAP-Rule" id="MF_02087"/>
    </source>
</evidence>
<evidence type="ECO:0000259" key="5">
    <source>
        <dbReference type="Pfam" id="PF01168"/>
    </source>
</evidence>
<accession>A0A4U3KYE2</accession>
<dbReference type="CDD" id="cd00635">
    <property type="entry name" value="PLPDE_III_YBL036c_like"/>
    <property type="match status" value="1"/>
</dbReference>
<dbReference type="OrthoDB" id="9804072at2"/>
<dbReference type="InterPro" id="IPR001608">
    <property type="entry name" value="Ala_racemase_N"/>
</dbReference>
<dbReference type="InterPro" id="IPR011078">
    <property type="entry name" value="PyrdxlP_homeostasis"/>
</dbReference>
<keyword evidence="1 2" id="KW-0663">Pyridoxal phosphate</keyword>
<feature type="domain" description="Alanine racemase N-terminal" evidence="5">
    <location>
        <begin position="6"/>
        <end position="223"/>
    </location>
</feature>
<dbReference type="SUPFAM" id="SSF51419">
    <property type="entry name" value="PLP-binding barrel"/>
    <property type="match status" value="1"/>
</dbReference>
<dbReference type="AlphaFoldDB" id="A0A4U3KYE2"/>
<comment type="caution">
    <text evidence="6">The sequence shown here is derived from an EMBL/GenBank/DDBJ whole genome shotgun (WGS) entry which is preliminary data.</text>
</comment>
<dbReference type="InterPro" id="IPR029066">
    <property type="entry name" value="PLP-binding_barrel"/>
</dbReference>
<sequence>MAINEQQYKEIKNKLNNYDATLVAVSKTKPIEDIQALYAFGQRDFGENYVQELTDKQSQLPNDIRWHFIGHLQSNKVKYIAPFVHLIHGVDDYKLLREINKQAAKHKRVIDCLLQVHIAQEETKFGLSDEELKQIINEVISNPSALNNICIKGLMGMASNTDDEHKTGAEFRHLKGLFDKYAALSTSNFRLSILSMGMSSDYIIALEEGSTMVRIGSLLFGARDYSKAG</sequence>
<evidence type="ECO:0000256" key="4">
    <source>
        <dbReference type="RuleBase" id="RU004514"/>
    </source>
</evidence>
<dbReference type="FunFam" id="3.20.20.10:FF:000018">
    <property type="entry name" value="Pyridoxal phosphate homeostasis protein"/>
    <property type="match status" value="1"/>
</dbReference>
<dbReference type="GO" id="GO:0030170">
    <property type="term" value="F:pyridoxal phosphate binding"/>
    <property type="evidence" value="ECO:0007669"/>
    <property type="project" value="UniProtKB-UniRule"/>
</dbReference>
<gene>
    <name evidence="6" type="ORF">FC093_13845</name>
</gene>
<keyword evidence="7" id="KW-1185">Reference proteome</keyword>
<comment type="cofactor">
    <cofactor evidence="3">
        <name>pyridoxal 5'-phosphate</name>
        <dbReference type="ChEBI" id="CHEBI:597326"/>
    </cofactor>
</comment>
<organism evidence="6 7">
    <name type="scientific">Ilyomonas limi</name>
    <dbReference type="NCBI Taxonomy" id="2575867"/>
    <lineage>
        <taxon>Bacteria</taxon>
        <taxon>Pseudomonadati</taxon>
        <taxon>Bacteroidota</taxon>
        <taxon>Chitinophagia</taxon>
        <taxon>Chitinophagales</taxon>
        <taxon>Chitinophagaceae</taxon>
        <taxon>Ilyomonas</taxon>
    </lineage>
</organism>
<comment type="similarity">
    <text evidence="2 4">Belongs to the pyridoxal phosphate-binding protein YggS/PROSC family.</text>
</comment>